<protein>
    <recommendedName>
        <fullName evidence="10">DDE-1 domain-containing protein</fullName>
    </recommendedName>
</protein>
<evidence type="ECO:0000313" key="5">
    <source>
        <dbReference type="EMBL" id="RHZ29657.1"/>
    </source>
</evidence>
<comment type="caution">
    <text evidence="5">The sequence shown here is derived from an EMBL/GenBank/DDBJ whole genome shotgun (WGS) entry which is preliminary data.</text>
</comment>
<name>A0A397FL16_APHAT</name>
<proteinExistence type="predicted"/>
<dbReference type="EMBL" id="QUTD01011817">
    <property type="protein sequence ID" value="RHY39211.1"/>
    <property type="molecule type" value="Genomic_DNA"/>
</dbReference>
<dbReference type="Proteomes" id="UP000266239">
    <property type="component" value="Unassembled WGS sequence"/>
</dbReference>
<feature type="region of interest" description="Disordered" evidence="1">
    <location>
        <begin position="183"/>
        <end position="203"/>
    </location>
</feature>
<evidence type="ECO:0000256" key="1">
    <source>
        <dbReference type="SAM" id="MobiDB-lite"/>
    </source>
</evidence>
<organism evidence="5 6">
    <name type="scientific">Aphanomyces astaci</name>
    <name type="common">Crayfish plague agent</name>
    <dbReference type="NCBI Taxonomy" id="112090"/>
    <lineage>
        <taxon>Eukaryota</taxon>
        <taxon>Sar</taxon>
        <taxon>Stramenopiles</taxon>
        <taxon>Oomycota</taxon>
        <taxon>Saprolegniomycetes</taxon>
        <taxon>Saprolegniales</taxon>
        <taxon>Verrucalvaceae</taxon>
        <taxon>Aphanomyces</taxon>
    </lineage>
</organism>
<evidence type="ECO:0000313" key="3">
    <source>
        <dbReference type="EMBL" id="RHY39211.1"/>
    </source>
</evidence>
<gene>
    <name evidence="2" type="ORF">DYB25_014275</name>
    <name evidence="3" type="ORF">DYB30_011075</name>
    <name evidence="5" type="ORF">DYB31_010758</name>
    <name evidence="4" type="ORF">DYB34_013710</name>
</gene>
<evidence type="ECO:0008006" key="10">
    <source>
        <dbReference type="Google" id="ProtNLM"/>
    </source>
</evidence>
<dbReference type="Proteomes" id="UP000283543">
    <property type="component" value="Unassembled WGS sequence"/>
</dbReference>
<dbReference type="EMBL" id="QUTE01007354">
    <property type="protein sequence ID" value="RHZ29657.1"/>
    <property type="molecule type" value="Genomic_DNA"/>
</dbReference>
<dbReference type="AlphaFoldDB" id="A0A397FL16"/>
<dbReference type="Proteomes" id="UP000266196">
    <property type="component" value="Unassembled WGS sequence"/>
</dbReference>
<reference evidence="6 7" key="1">
    <citation type="submission" date="2018-08" db="EMBL/GenBank/DDBJ databases">
        <title>Aphanomyces genome sequencing and annotation.</title>
        <authorList>
            <person name="Minardi D."/>
            <person name="Oidtmann B."/>
            <person name="Van Der Giezen M."/>
            <person name="Studholme D.J."/>
        </authorList>
    </citation>
    <scope>NUCLEOTIDE SEQUENCE [LARGE SCALE GENOMIC DNA]</scope>
    <source>
        <strain evidence="5 6">197901</strain>
        <strain evidence="3 8">D2</strain>
        <strain evidence="4 9">Si</strain>
        <strain evidence="2 7">Yx</strain>
    </source>
</reference>
<evidence type="ECO:0000313" key="4">
    <source>
        <dbReference type="EMBL" id="RHY48223.1"/>
    </source>
</evidence>
<evidence type="ECO:0000313" key="8">
    <source>
        <dbReference type="Proteomes" id="UP000266643"/>
    </source>
</evidence>
<evidence type="ECO:0000313" key="6">
    <source>
        <dbReference type="Proteomes" id="UP000266196"/>
    </source>
</evidence>
<accession>A0A397FL16</accession>
<dbReference type="Proteomes" id="UP000266643">
    <property type="component" value="Unassembled WGS sequence"/>
</dbReference>
<evidence type="ECO:0000313" key="9">
    <source>
        <dbReference type="Proteomes" id="UP000283543"/>
    </source>
</evidence>
<evidence type="ECO:0000313" key="2">
    <source>
        <dbReference type="EMBL" id="RHY35908.1"/>
    </source>
</evidence>
<dbReference type="EMBL" id="QUTA01001125">
    <property type="protein sequence ID" value="RHY35908.1"/>
    <property type="molecule type" value="Genomic_DNA"/>
</dbReference>
<dbReference type="VEuPathDB" id="FungiDB:H257_02281"/>
<dbReference type="EMBL" id="QUTB01006889">
    <property type="protein sequence ID" value="RHY48223.1"/>
    <property type="molecule type" value="Genomic_DNA"/>
</dbReference>
<sequence length="203" mass="23015">MLLVDTTGAKYPLFLMLRTTKLKIKSIIQENLTDRQGYGKTVWKSVAPLQEKFKCQIYANPTVWWNSSISIEFLRFHFAYRPDRATKKILLLWDDFSAHFTDDVVAYATSVNWLDLIRSQIQQTLQGNAIEVQGPSAVEIYDSCNLLKGEIQENFNEGGYVDDDVLTELMDGLAVEDMIHPSSDIRNVDDSTDEPVGDSTLIG</sequence>
<evidence type="ECO:0000313" key="7">
    <source>
        <dbReference type="Proteomes" id="UP000266239"/>
    </source>
</evidence>